<dbReference type="AlphaFoldDB" id="A0A8I2YH04"/>
<dbReference type="EMBL" id="JAGFBS010000031">
    <property type="protein sequence ID" value="KAG6371914.1"/>
    <property type="molecule type" value="Genomic_DNA"/>
</dbReference>
<accession>A0A8I2YH04</accession>
<evidence type="ECO:0000256" key="2">
    <source>
        <dbReference type="SAM" id="MobiDB-lite"/>
    </source>
</evidence>
<dbReference type="SUPFAM" id="SSF48690">
    <property type="entry name" value="Epsilon subunit of mitochondrial F1F0-ATP synthase"/>
    <property type="match status" value="1"/>
</dbReference>
<dbReference type="GO" id="GO:0045259">
    <property type="term" value="C:proton-transporting ATP synthase complex"/>
    <property type="evidence" value="ECO:0007669"/>
    <property type="project" value="InterPro"/>
</dbReference>
<feature type="region of interest" description="Disordered" evidence="2">
    <location>
        <begin position="1"/>
        <end position="20"/>
    </location>
</feature>
<comment type="caution">
    <text evidence="3">The sequence shown here is derived from an EMBL/GenBank/DDBJ whole genome shotgun (WGS) entry which is preliminary data.</text>
</comment>
<evidence type="ECO:0000256" key="1">
    <source>
        <dbReference type="ARBA" id="ARBA00009502"/>
    </source>
</evidence>
<gene>
    <name evidence="3" type="ORF">JVT61DRAFT_8923</name>
</gene>
<keyword evidence="4" id="KW-1185">Reference proteome</keyword>
<organism evidence="3 4">
    <name type="scientific">Boletus reticuloceps</name>
    <dbReference type="NCBI Taxonomy" id="495285"/>
    <lineage>
        <taxon>Eukaryota</taxon>
        <taxon>Fungi</taxon>
        <taxon>Dikarya</taxon>
        <taxon>Basidiomycota</taxon>
        <taxon>Agaricomycotina</taxon>
        <taxon>Agaricomycetes</taxon>
        <taxon>Agaricomycetidae</taxon>
        <taxon>Boletales</taxon>
        <taxon>Boletineae</taxon>
        <taxon>Boletaceae</taxon>
        <taxon>Boletoideae</taxon>
        <taxon>Boletus</taxon>
    </lineage>
</organism>
<sequence>MTNSTPQRVVISDTSGRRPTHAFTVDTHQRKAEHDEHNLARRLHTYRRYNKYAQITARAVRQSLKETELVGAEKRGITALRYQKWENGVGGAQVYLNPEQDKAPGTPPV</sequence>
<protein>
    <submittedName>
        <fullName evidence="3">Mitochondrial ATP synthase epsilon chain-domain-containing protein</fullName>
    </submittedName>
</protein>
<reference evidence="3" key="1">
    <citation type="submission" date="2021-03" db="EMBL/GenBank/DDBJ databases">
        <title>Evolutionary innovations through gain and loss of genes in the ectomycorrhizal Boletales.</title>
        <authorList>
            <person name="Wu G."/>
            <person name="Miyauchi S."/>
            <person name="Morin E."/>
            <person name="Yang Z.-L."/>
            <person name="Xu J."/>
            <person name="Martin F.M."/>
        </authorList>
    </citation>
    <scope>NUCLEOTIDE SEQUENCE</scope>
    <source>
        <strain evidence="3">BR01</strain>
    </source>
</reference>
<dbReference type="OrthoDB" id="269124at2759"/>
<comment type="similarity">
    <text evidence="1">Belongs to the eukaryotic ATPase epsilon family.</text>
</comment>
<dbReference type="GO" id="GO:0046933">
    <property type="term" value="F:proton-transporting ATP synthase activity, rotational mechanism"/>
    <property type="evidence" value="ECO:0007669"/>
    <property type="project" value="InterPro"/>
</dbReference>
<dbReference type="Proteomes" id="UP000683000">
    <property type="component" value="Unassembled WGS sequence"/>
</dbReference>
<evidence type="ECO:0000313" key="3">
    <source>
        <dbReference type="EMBL" id="KAG6371914.1"/>
    </source>
</evidence>
<name>A0A8I2YH04_9AGAM</name>
<dbReference type="CDD" id="cd12153">
    <property type="entry name" value="F1-ATPase_epsilon"/>
    <property type="match status" value="1"/>
</dbReference>
<dbReference type="Gene3D" id="1.10.1620.20">
    <property type="entry name" value="ATP synthase, F1 complex, epsilon subunit superfamily, mitochondrial"/>
    <property type="match status" value="1"/>
</dbReference>
<dbReference type="Pfam" id="PF04627">
    <property type="entry name" value="ATP-synt_Eps"/>
    <property type="match status" value="1"/>
</dbReference>
<proteinExistence type="inferred from homology"/>
<dbReference type="GO" id="GO:0005743">
    <property type="term" value="C:mitochondrial inner membrane"/>
    <property type="evidence" value="ECO:0007669"/>
    <property type="project" value="InterPro"/>
</dbReference>
<dbReference type="InterPro" id="IPR006721">
    <property type="entry name" value="ATP_synth_F1_esu_mt"/>
</dbReference>
<evidence type="ECO:0000313" key="4">
    <source>
        <dbReference type="Proteomes" id="UP000683000"/>
    </source>
</evidence>
<dbReference type="InterPro" id="IPR036742">
    <property type="entry name" value="ATP_synth_F1_esu_sf_mt"/>
</dbReference>